<sequence length="193" mass="21789">MAITLKKKKAKPTTVSGQPKAGGGKPQKKLANNKKSVKEFEVRPGTAAVCAGCMESDMAAGRLFHGFLELWVDTKKKIIRVHEGEQKEFLFLSSDDLRKLTGLTKWQIDKAVKILKASPFFIVKTGRIAPNAPNRYQMHFDAKCFWDQVEYELQVTIGVTELIGGFKVPVKEIDRKALPYLFKRLWDDVFGDD</sequence>
<feature type="region of interest" description="Disordered" evidence="1">
    <location>
        <begin position="1"/>
        <end position="36"/>
    </location>
</feature>
<reference evidence="2 3" key="1">
    <citation type="journal article" date="2016" name="Int. J. Syst. Evol. Microbiol.">
        <title>Pseudaminobacter manganicus sp. nov., isolated from sludge of a manganese mine.</title>
        <authorList>
            <person name="Li J."/>
            <person name="Huang J."/>
            <person name="Liao S."/>
            <person name="Wang G."/>
        </authorList>
    </citation>
    <scope>NUCLEOTIDE SEQUENCE [LARGE SCALE GENOMIC DNA]</scope>
    <source>
        <strain evidence="2 3">JH-7</strain>
    </source>
</reference>
<keyword evidence="3" id="KW-1185">Reference proteome</keyword>
<dbReference type="AlphaFoldDB" id="A0A1V8RTA0"/>
<dbReference type="EMBL" id="MDET01000009">
    <property type="protein sequence ID" value="OQM76239.1"/>
    <property type="molecule type" value="Genomic_DNA"/>
</dbReference>
<name>A0A1V8RTA0_9HYPH</name>
<gene>
    <name evidence="2" type="ORF">BFN67_15200</name>
</gene>
<dbReference type="RefSeq" id="WP_080918991.1">
    <property type="nucleotide sequence ID" value="NZ_MDET01000009.1"/>
</dbReference>
<feature type="compositionally biased region" description="Basic residues" evidence="1">
    <location>
        <begin position="1"/>
        <end position="11"/>
    </location>
</feature>
<protein>
    <submittedName>
        <fullName evidence="2">Uncharacterized protein</fullName>
    </submittedName>
</protein>
<comment type="caution">
    <text evidence="2">The sequence shown here is derived from an EMBL/GenBank/DDBJ whole genome shotgun (WGS) entry which is preliminary data.</text>
</comment>
<evidence type="ECO:0000313" key="2">
    <source>
        <dbReference type="EMBL" id="OQM76239.1"/>
    </source>
</evidence>
<accession>A0A1V8RTA0</accession>
<evidence type="ECO:0000313" key="3">
    <source>
        <dbReference type="Proteomes" id="UP000191905"/>
    </source>
</evidence>
<proteinExistence type="predicted"/>
<dbReference type="Proteomes" id="UP000191905">
    <property type="component" value="Unassembled WGS sequence"/>
</dbReference>
<evidence type="ECO:0000256" key="1">
    <source>
        <dbReference type="SAM" id="MobiDB-lite"/>
    </source>
</evidence>
<organism evidence="2 3">
    <name type="scientific">Manganibacter manganicus</name>
    <dbReference type="NCBI Taxonomy" id="1873176"/>
    <lineage>
        <taxon>Bacteria</taxon>
        <taxon>Pseudomonadati</taxon>
        <taxon>Pseudomonadota</taxon>
        <taxon>Alphaproteobacteria</taxon>
        <taxon>Hyphomicrobiales</taxon>
        <taxon>Phyllobacteriaceae</taxon>
        <taxon>Manganibacter</taxon>
    </lineage>
</organism>